<sequence>MGKLKRKLFGKGKQKKASSGENAPMLSQETPEKRETHGFQGIKNIAGALLKKATSEKKDAREKLVATQEPKSSDEAICQVIGQKNFFDACNHIFDLEQSKTVDKAKIDALYNKLEERMWEVVKTAVQSGDGVLLEPLKSVAASLEWQKQKKKEQFDSNNEMEGTSTWRPKYWNKDLANLLIDCMAAQFPSAEFAISTDEMALKKHLKQLETTVLPTLECRRAFFKEAGLLTIYRKCCNVCLSSHLTTLIDCDFNFSTCLLVYEWGLNMCKSCSEKLLQPSWTLEQKVSVEALCLVRIFSNLEEKLLAAAKEEVREALKETITPRKKLVTDTTVVKILTEGAEAVQHISERLRERVEVACLEEFQHFLWSYENEERSLHQPDRPSESCTKLQVFENCIVLRAAWHKLTYIYNTNADMDAKVKEIISRIEEEGREYLWKAIAPEVKATLKKHFRSHDSHLTKFLVPLKSNLLAFEKKGTDSYEMLIRAVHHRIVMEYVQALLTGYRKSRPKQQRSITRRIEQDYETLQDLFVKCLERTSDHHFGHGRHSQSRR</sequence>
<feature type="region of interest" description="Disordered" evidence="2">
    <location>
        <begin position="1"/>
        <end position="39"/>
    </location>
</feature>
<dbReference type="PANTHER" id="PTHR21292">
    <property type="entry name" value="EXOCYST COMPLEX COMPONENT SEC6-RELATED"/>
    <property type="match status" value="1"/>
</dbReference>
<dbReference type="STRING" id="38654.A0A3Q0G3J9"/>
<dbReference type="PANTHER" id="PTHR21292:SF12">
    <property type="entry name" value="EXOCYST COMPLEX COMPONENT 3-LIKE PROTEIN"/>
    <property type="match status" value="1"/>
</dbReference>
<accession>A0A3Q0G3J9</accession>
<keyword evidence="3" id="KW-1185">Reference proteome</keyword>
<dbReference type="Gene3D" id="1.10.357.70">
    <property type="entry name" value="Exocyst complex component Sec6, C-terminal domain"/>
    <property type="match status" value="1"/>
</dbReference>
<dbReference type="InParanoid" id="A0A3Q0G3J9"/>
<comment type="similarity">
    <text evidence="1">Belongs to the SEC6 family.</text>
</comment>
<evidence type="ECO:0000313" key="4">
    <source>
        <dbReference type="RefSeq" id="XP_025053000.1"/>
    </source>
</evidence>
<evidence type="ECO:0000313" key="3">
    <source>
        <dbReference type="Proteomes" id="UP000189705"/>
    </source>
</evidence>
<reference evidence="4" key="1">
    <citation type="submission" date="2025-08" db="UniProtKB">
        <authorList>
            <consortium name="RefSeq"/>
        </authorList>
    </citation>
    <scope>IDENTIFICATION</scope>
</reference>
<dbReference type="AlphaFoldDB" id="A0A3Q0G3J9"/>
<proteinExistence type="inferred from homology"/>
<dbReference type="GO" id="GO:0000145">
    <property type="term" value="C:exocyst"/>
    <property type="evidence" value="ECO:0007669"/>
    <property type="project" value="InterPro"/>
</dbReference>
<organism evidence="3 4">
    <name type="scientific">Alligator sinensis</name>
    <name type="common">Chinese alligator</name>
    <dbReference type="NCBI Taxonomy" id="38654"/>
    <lineage>
        <taxon>Eukaryota</taxon>
        <taxon>Metazoa</taxon>
        <taxon>Chordata</taxon>
        <taxon>Craniata</taxon>
        <taxon>Vertebrata</taxon>
        <taxon>Euteleostomi</taxon>
        <taxon>Archelosauria</taxon>
        <taxon>Archosauria</taxon>
        <taxon>Crocodylia</taxon>
        <taxon>Alligatoridae</taxon>
        <taxon>Alligatorinae</taxon>
        <taxon>Alligator</taxon>
    </lineage>
</organism>
<dbReference type="InterPro" id="IPR042532">
    <property type="entry name" value="EXOC3/Sec6_C"/>
</dbReference>
<protein>
    <submittedName>
        <fullName evidence="4">Uncharacterized protein LOC102383519 isoform X1</fullName>
    </submittedName>
</protein>
<feature type="compositionally biased region" description="Polar residues" evidence="2">
    <location>
        <begin position="17"/>
        <end position="29"/>
    </location>
</feature>
<name>A0A3Q0G3J9_ALLSI</name>
<dbReference type="RefSeq" id="XP_025053000.1">
    <property type="nucleotide sequence ID" value="XM_025197215.1"/>
</dbReference>
<evidence type="ECO:0000256" key="2">
    <source>
        <dbReference type="SAM" id="MobiDB-lite"/>
    </source>
</evidence>
<evidence type="ECO:0000256" key="1">
    <source>
        <dbReference type="ARBA" id="ARBA00009447"/>
    </source>
</evidence>
<dbReference type="GeneID" id="102383519"/>
<dbReference type="GO" id="GO:0051601">
    <property type="term" value="P:exocyst localization"/>
    <property type="evidence" value="ECO:0007669"/>
    <property type="project" value="TreeGrafter"/>
</dbReference>
<dbReference type="Proteomes" id="UP000189705">
    <property type="component" value="Unplaced"/>
</dbReference>
<dbReference type="GO" id="GO:0006887">
    <property type="term" value="P:exocytosis"/>
    <property type="evidence" value="ECO:0007669"/>
    <property type="project" value="InterPro"/>
</dbReference>
<feature type="compositionally biased region" description="Basic residues" evidence="2">
    <location>
        <begin position="1"/>
        <end position="16"/>
    </location>
</feature>
<dbReference type="GO" id="GO:0000149">
    <property type="term" value="F:SNARE binding"/>
    <property type="evidence" value="ECO:0007669"/>
    <property type="project" value="TreeGrafter"/>
</dbReference>
<dbReference type="InterPro" id="IPR010326">
    <property type="entry name" value="EXOC3/Sec6"/>
</dbReference>
<gene>
    <name evidence="4" type="primary">LOC102383519</name>
</gene>